<dbReference type="GO" id="GO:0050291">
    <property type="term" value="F:sphingosine N-acyltransferase activity"/>
    <property type="evidence" value="ECO:0007669"/>
    <property type="project" value="UniProtKB-EC"/>
</dbReference>
<dbReference type="EC" id="2.3.1.24" evidence="10"/>
<dbReference type="GO" id="GO:0046513">
    <property type="term" value="P:ceramide biosynthetic process"/>
    <property type="evidence" value="ECO:0007669"/>
    <property type="project" value="InterPro"/>
</dbReference>
<name>A0A9W8ISM1_9FUNG</name>
<feature type="transmembrane region" description="Helical" evidence="8">
    <location>
        <begin position="130"/>
        <end position="149"/>
    </location>
</feature>
<evidence type="ECO:0000313" key="11">
    <source>
        <dbReference type="Proteomes" id="UP001140074"/>
    </source>
</evidence>
<feature type="domain" description="TLC" evidence="9">
    <location>
        <begin position="125"/>
        <end position="340"/>
    </location>
</feature>
<evidence type="ECO:0000259" key="9">
    <source>
        <dbReference type="PROSITE" id="PS50922"/>
    </source>
</evidence>
<dbReference type="Proteomes" id="UP001140074">
    <property type="component" value="Unassembled WGS sequence"/>
</dbReference>
<dbReference type="PROSITE" id="PS50922">
    <property type="entry name" value="TLC"/>
    <property type="match status" value="1"/>
</dbReference>
<evidence type="ECO:0000313" key="10">
    <source>
        <dbReference type="EMBL" id="KAJ2867934.1"/>
    </source>
</evidence>
<evidence type="ECO:0000256" key="5">
    <source>
        <dbReference type="ARBA" id="ARBA00023136"/>
    </source>
</evidence>
<keyword evidence="11" id="KW-1185">Reference proteome</keyword>
<accession>A0A9W8ISM1</accession>
<evidence type="ECO:0000256" key="7">
    <source>
        <dbReference type="SAM" id="MobiDB-lite"/>
    </source>
</evidence>
<feature type="transmembrane region" description="Helical" evidence="8">
    <location>
        <begin position="202"/>
        <end position="221"/>
    </location>
</feature>
<dbReference type="InterPro" id="IPR006634">
    <property type="entry name" value="TLC-dom"/>
</dbReference>
<keyword evidence="10" id="KW-0012">Acyltransferase</keyword>
<dbReference type="GO" id="GO:0016020">
    <property type="term" value="C:membrane"/>
    <property type="evidence" value="ECO:0007669"/>
    <property type="project" value="UniProtKB-SubCell"/>
</dbReference>
<evidence type="ECO:0000256" key="3">
    <source>
        <dbReference type="ARBA" id="ARBA00022692"/>
    </source>
</evidence>
<dbReference type="PANTHER" id="PTHR12560">
    <property type="entry name" value="LONGEVITY ASSURANCE FACTOR 1 LAG1"/>
    <property type="match status" value="1"/>
</dbReference>
<evidence type="ECO:0000256" key="1">
    <source>
        <dbReference type="ARBA" id="ARBA00004141"/>
    </source>
</evidence>
<comment type="subcellular location">
    <subcellularLocation>
        <location evidence="1">Membrane</location>
        <topology evidence="1">Multi-pass membrane protein</topology>
    </subcellularLocation>
</comment>
<dbReference type="SMART" id="SM00724">
    <property type="entry name" value="TLC"/>
    <property type="match status" value="1"/>
</dbReference>
<feature type="transmembrane region" description="Helical" evidence="8">
    <location>
        <begin position="310"/>
        <end position="332"/>
    </location>
</feature>
<keyword evidence="10" id="KW-0808">Transferase</keyword>
<feature type="compositionally biased region" description="Low complexity" evidence="7">
    <location>
        <begin position="361"/>
        <end position="370"/>
    </location>
</feature>
<protein>
    <submittedName>
        <fullName evidence="10">Sphingosine N-acyltransferase lag1</fullName>
        <ecNumber evidence="10">2.3.1.24</ecNumber>
    </submittedName>
</protein>
<dbReference type="PANTHER" id="PTHR12560:SF0">
    <property type="entry name" value="LD18904P"/>
    <property type="match status" value="1"/>
</dbReference>
<feature type="transmembrane region" description="Helical" evidence="8">
    <location>
        <begin position="177"/>
        <end position="195"/>
    </location>
</feature>
<keyword evidence="5 6" id="KW-0472">Membrane</keyword>
<dbReference type="Pfam" id="PF03798">
    <property type="entry name" value="TRAM_LAG1_CLN8"/>
    <property type="match status" value="1"/>
</dbReference>
<sequence>MTMVEKPAKQSYFADMAAKEAAAKRSTVTDKACQWVVNNQISWSAGLLAVIHGYDYLFAGGDSKLAHLQHRIPNDAQGRYARGRDDVYFILHWAIAFTLIRATIMYKILEPFAKWYGVKSVRKVTRFAEQGWLTIYYILSNATGLYVMYHNPHWMNTRQFWINYPEGHRQLSALMKSYYLIQMGFWVQQIFVLLVEERRKDFVVMFVHHIVTCNLMGWSLFTNYTRVGNAVLCCMDSSDIFLSGTKCMRYLGFERAAVVSFVVFIISWVYTRHYLYFKITYSVFYETYDILGPNTLWDAENGSFYSRASIGGFTLLLCILQVLIIYWFALVLRIIYRIVTQNNLDDSRSDSEDNDGDDGAGNKAAGASSKAAKRKQRSKSKAE</sequence>
<feature type="region of interest" description="Disordered" evidence="7">
    <location>
        <begin position="345"/>
        <end position="383"/>
    </location>
</feature>
<dbReference type="InterPro" id="IPR016439">
    <property type="entry name" value="Lag1/Lac1-like"/>
</dbReference>
<organism evidence="10 11">
    <name type="scientific">Coemansia aciculifera</name>
    <dbReference type="NCBI Taxonomy" id="417176"/>
    <lineage>
        <taxon>Eukaryota</taxon>
        <taxon>Fungi</taxon>
        <taxon>Fungi incertae sedis</taxon>
        <taxon>Zoopagomycota</taxon>
        <taxon>Kickxellomycotina</taxon>
        <taxon>Kickxellomycetes</taxon>
        <taxon>Kickxellales</taxon>
        <taxon>Kickxellaceae</taxon>
        <taxon>Coemansia</taxon>
    </lineage>
</organism>
<evidence type="ECO:0000256" key="2">
    <source>
        <dbReference type="ARBA" id="ARBA00009808"/>
    </source>
</evidence>
<feature type="transmembrane region" description="Helical" evidence="8">
    <location>
        <begin position="256"/>
        <end position="275"/>
    </location>
</feature>
<evidence type="ECO:0000256" key="8">
    <source>
        <dbReference type="SAM" id="Phobius"/>
    </source>
</evidence>
<comment type="similarity">
    <text evidence="2">Belongs to the sphingosine N-acyltransferase family.</text>
</comment>
<gene>
    <name evidence="10" type="primary">lag1_1</name>
    <name evidence="10" type="ORF">GGH94_000484</name>
</gene>
<evidence type="ECO:0000256" key="4">
    <source>
        <dbReference type="ARBA" id="ARBA00022989"/>
    </source>
</evidence>
<dbReference type="PIRSF" id="PIRSF005225">
    <property type="entry name" value="LAG1_LAC1"/>
    <property type="match status" value="1"/>
</dbReference>
<dbReference type="EMBL" id="JANBUY010000009">
    <property type="protein sequence ID" value="KAJ2867934.1"/>
    <property type="molecule type" value="Genomic_DNA"/>
</dbReference>
<evidence type="ECO:0000256" key="6">
    <source>
        <dbReference type="PROSITE-ProRule" id="PRU00205"/>
    </source>
</evidence>
<keyword evidence="4 8" id="KW-1133">Transmembrane helix</keyword>
<feature type="transmembrane region" description="Helical" evidence="8">
    <location>
        <begin position="87"/>
        <end position="109"/>
    </location>
</feature>
<proteinExistence type="inferred from homology"/>
<feature type="compositionally biased region" description="Basic residues" evidence="7">
    <location>
        <begin position="371"/>
        <end position="383"/>
    </location>
</feature>
<reference evidence="10" key="1">
    <citation type="submission" date="2022-07" db="EMBL/GenBank/DDBJ databases">
        <title>Phylogenomic reconstructions and comparative analyses of Kickxellomycotina fungi.</title>
        <authorList>
            <person name="Reynolds N.K."/>
            <person name="Stajich J.E."/>
            <person name="Barry K."/>
            <person name="Grigoriev I.V."/>
            <person name="Crous P."/>
            <person name="Smith M.E."/>
        </authorList>
    </citation>
    <scope>NUCLEOTIDE SEQUENCE</scope>
    <source>
        <strain evidence="10">RSA 476</strain>
    </source>
</reference>
<dbReference type="AlphaFoldDB" id="A0A9W8ISM1"/>
<comment type="caution">
    <text evidence="10">The sequence shown here is derived from an EMBL/GenBank/DDBJ whole genome shotgun (WGS) entry which is preliminary data.</text>
</comment>
<keyword evidence="3 6" id="KW-0812">Transmembrane</keyword>